<accession>A0AAW9RVV5</accession>
<protein>
    <recommendedName>
        <fullName evidence="3">4Fe-4S ferredoxin-type domain-containing protein</fullName>
    </recommendedName>
</protein>
<name>A0AAW9RVV5_9HYPH</name>
<gene>
    <name evidence="1" type="ORF">V3328_16350</name>
</gene>
<comment type="caution">
    <text evidence="1">The sequence shown here is derived from an EMBL/GenBank/DDBJ whole genome shotgun (WGS) entry which is preliminary data.</text>
</comment>
<reference evidence="1 2" key="1">
    <citation type="submission" date="2024-02" db="EMBL/GenBank/DDBJ databases">
        <title>Genome analysis and characterization of Microbaculum marinisediminis sp. nov., isolated from marine sediment.</title>
        <authorList>
            <person name="Du Z.-J."/>
            <person name="Ye Y.-Q."/>
            <person name="Zhang Z.-R."/>
            <person name="Yuan S.-M."/>
            <person name="Zhang X.-Y."/>
        </authorList>
    </citation>
    <scope>NUCLEOTIDE SEQUENCE [LARGE SCALE GENOMIC DNA]</scope>
    <source>
        <strain evidence="1 2">SDUM1044001</strain>
    </source>
</reference>
<sequence>MVSRPSWSDIAKAFARCGLVLRGGFHPADDEDIPDAGQGRSTRTILLVGNAGPDLWDHFGPHSDAGSDPLDRWTREVAEPIAAEFDARAVFPFDKPPLPFQRWAMRAEPVHSSPLGILIHPDHGLWHAYRAALMFAEAIDLPPADDRPSPCEACADRPCLTGCPVGAFSAAGYDVAACASYLKSPAGQVCLETGCQARNACPVASDRGYGPAQIRFHMAAFRRAVC</sequence>
<dbReference type="Proteomes" id="UP001378188">
    <property type="component" value="Unassembled WGS sequence"/>
</dbReference>
<evidence type="ECO:0008006" key="3">
    <source>
        <dbReference type="Google" id="ProtNLM"/>
    </source>
</evidence>
<dbReference type="RefSeq" id="WP_340330754.1">
    <property type="nucleotide sequence ID" value="NZ_JAZHOF010000006.1"/>
</dbReference>
<organism evidence="1 2">
    <name type="scientific">Microbaculum marinum</name>
    <dbReference type="NCBI Taxonomy" id="1764581"/>
    <lineage>
        <taxon>Bacteria</taxon>
        <taxon>Pseudomonadati</taxon>
        <taxon>Pseudomonadota</taxon>
        <taxon>Alphaproteobacteria</taxon>
        <taxon>Hyphomicrobiales</taxon>
        <taxon>Tepidamorphaceae</taxon>
        <taxon>Microbaculum</taxon>
    </lineage>
</organism>
<dbReference type="AlphaFoldDB" id="A0AAW9RVV5"/>
<keyword evidence="2" id="KW-1185">Reference proteome</keyword>
<evidence type="ECO:0000313" key="1">
    <source>
        <dbReference type="EMBL" id="MEJ8573064.1"/>
    </source>
</evidence>
<proteinExistence type="predicted"/>
<dbReference type="EMBL" id="JAZHOF010000006">
    <property type="protein sequence ID" value="MEJ8573064.1"/>
    <property type="molecule type" value="Genomic_DNA"/>
</dbReference>
<evidence type="ECO:0000313" key="2">
    <source>
        <dbReference type="Proteomes" id="UP001378188"/>
    </source>
</evidence>